<dbReference type="GO" id="GO:0005524">
    <property type="term" value="F:ATP binding"/>
    <property type="evidence" value="ECO:0007669"/>
    <property type="project" value="UniProtKB-UniRule"/>
</dbReference>
<dbReference type="RefSeq" id="WP_243748125.1">
    <property type="nucleotide sequence ID" value="NZ_SNXS01000001.1"/>
</dbReference>
<dbReference type="GO" id="GO:0032267">
    <property type="term" value="F:tRNA(Ile)-lysidine synthase activity"/>
    <property type="evidence" value="ECO:0007669"/>
    <property type="project" value="UniProtKB-EC"/>
</dbReference>
<dbReference type="Proteomes" id="UP000295361">
    <property type="component" value="Unassembled WGS sequence"/>
</dbReference>
<comment type="catalytic activity">
    <reaction evidence="7 8">
        <text>cytidine(34) in tRNA(Ile2) + L-lysine + ATP = lysidine(34) in tRNA(Ile2) + AMP + diphosphate + H(+)</text>
        <dbReference type="Rhea" id="RHEA:43744"/>
        <dbReference type="Rhea" id="RHEA-COMP:10625"/>
        <dbReference type="Rhea" id="RHEA-COMP:10670"/>
        <dbReference type="ChEBI" id="CHEBI:15378"/>
        <dbReference type="ChEBI" id="CHEBI:30616"/>
        <dbReference type="ChEBI" id="CHEBI:32551"/>
        <dbReference type="ChEBI" id="CHEBI:33019"/>
        <dbReference type="ChEBI" id="CHEBI:82748"/>
        <dbReference type="ChEBI" id="CHEBI:83665"/>
        <dbReference type="ChEBI" id="CHEBI:456215"/>
        <dbReference type="EC" id="6.3.4.19"/>
    </reaction>
</comment>
<dbReference type="InterPro" id="IPR012094">
    <property type="entry name" value="tRNA_Ile_lys_synt"/>
</dbReference>
<dbReference type="EC" id="6.3.4.19" evidence="8"/>
<dbReference type="Pfam" id="PF01171">
    <property type="entry name" value="ATP_bind_3"/>
    <property type="match status" value="1"/>
</dbReference>
<proteinExistence type="inferred from homology"/>
<keyword evidence="5 8" id="KW-0547">Nucleotide-binding</keyword>
<evidence type="ECO:0000256" key="8">
    <source>
        <dbReference type="HAMAP-Rule" id="MF_01161"/>
    </source>
</evidence>
<dbReference type="GO" id="GO:0005737">
    <property type="term" value="C:cytoplasm"/>
    <property type="evidence" value="ECO:0007669"/>
    <property type="project" value="UniProtKB-SubCell"/>
</dbReference>
<dbReference type="HAMAP" id="MF_01161">
    <property type="entry name" value="tRNA_Ile_lys_synt"/>
    <property type="match status" value="1"/>
</dbReference>
<comment type="domain">
    <text evidence="8">The N-terminal region contains the highly conserved SGGXDS motif, predicted to be a P-loop motif involved in ATP binding.</text>
</comment>
<dbReference type="InterPro" id="IPR014729">
    <property type="entry name" value="Rossmann-like_a/b/a_fold"/>
</dbReference>
<dbReference type="AlphaFoldDB" id="A0A4R6QSW0"/>
<comment type="subcellular location">
    <subcellularLocation>
        <location evidence="1 8">Cytoplasm</location>
    </subcellularLocation>
</comment>
<evidence type="ECO:0000256" key="6">
    <source>
        <dbReference type="ARBA" id="ARBA00022840"/>
    </source>
</evidence>
<feature type="domain" description="Lysidine-tRNA(Ile) synthetase C-terminal" evidence="9">
    <location>
        <begin position="353"/>
        <end position="425"/>
    </location>
</feature>
<reference evidence="10 11" key="1">
    <citation type="submission" date="2019-03" db="EMBL/GenBank/DDBJ databases">
        <title>Genomic Encyclopedia of Type Strains, Phase IV (KMG-IV): sequencing the most valuable type-strain genomes for metagenomic binning, comparative biology and taxonomic classification.</title>
        <authorList>
            <person name="Goeker M."/>
        </authorList>
    </citation>
    <scope>NUCLEOTIDE SEQUENCE [LARGE SCALE GENOMIC DNA]</scope>
    <source>
        <strain evidence="10 11">DSM 16998</strain>
    </source>
</reference>
<keyword evidence="11" id="KW-1185">Reference proteome</keyword>
<comment type="similarity">
    <text evidence="8">Belongs to the tRNA(Ile)-lysidine synthase family.</text>
</comment>
<evidence type="ECO:0000256" key="1">
    <source>
        <dbReference type="ARBA" id="ARBA00004496"/>
    </source>
</evidence>
<dbReference type="InterPro" id="IPR011063">
    <property type="entry name" value="TilS/TtcA_N"/>
</dbReference>
<sequence length="433" mass="47217">MRVAVAYSGGRDSTALLHATARAALDTGVQVVGLHVHHGLSPHADAWLTHCRQQVEGWAAAGLPVSFMFRRLPGKPAKGESIEAWARDARYRALEEMAEEQGAALVLLAHHRRDQAETFVLQALRGAGMAGLSAMPESVARSGLVWARPWLNAGREQVEAYLQAHQLSFIDDDSNSDPRYARNRLRLQVWPKLLEAFPQAESSLATSAAWAQEALALQLELAEFDLDQVCDEKLALRLGDWQKLSPARCSNALRAWIQRSSGQAAPASLVQRLMAELGQALAPAAWPHGDGELRRYRGRLRFMAAASIASSEAPATDMSISRAGRYRLAGWGGVLQVQAVKQGGVPLARLAQLQIRPRQGGEQFQRAPASTARSLKKCFQEAAVPAWEREGPLLFAGDQLLYVPGLGVDARVWGTGGERIMSLRWLPDSNAKA</sequence>
<evidence type="ECO:0000313" key="11">
    <source>
        <dbReference type="Proteomes" id="UP000295361"/>
    </source>
</evidence>
<dbReference type="GO" id="GO:0006400">
    <property type="term" value="P:tRNA modification"/>
    <property type="evidence" value="ECO:0007669"/>
    <property type="project" value="UniProtKB-UniRule"/>
</dbReference>
<dbReference type="Pfam" id="PF09179">
    <property type="entry name" value="TilS"/>
    <property type="match status" value="1"/>
</dbReference>
<protein>
    <recommendedName>
        <fullName evidence="8">tRNA(Ile)-lysidine synthase</fullName>
        <ecNumber evidence="8">6.3.4.19</ecNumber>
    </recommendedName>
    <alternativeName>
        <fullName evidence="8">tRNA(Ile)-2-lysyl-cytidine synthase</fullName>
    </alternativeName>
    <alternativeName>
        <fullName evidence="8">tRNA(Ile)-lysidine synthetase</fullName>
    </alternativeName>
</protein>
<keyword evidence="6 8" id="KW-0067">ATP-binding</keyword>
<dbReference type="InterPro" id="IPR012795">
    <property type="entry name" value="tRNA_Ile_lys_synt_N"/>
</dbReference>
<name>A0A4R6QSW0_9BURK</name>
<dbReference type="InterPro" id="IPR012796">
    <property type="entry name" value="Lysidine-tRNA-synth_C"/>
</dbReference>
<gene>
    <name evidence="8" type="primary">tilS</name>
    <name evidence="10" type="ORF">DES47_101505</name>
</gene>
<dbReference type="NCBIfam" id="TIGR02432">
    <property type="entry name" value="lysidine_TilS_N"/>
    <property type="match status" value="1"/>
</dbReference>
<evidence type="ECO:0000256" key="7">
    <source>
        <dbReference type="ARBA" id="ARBA00048539"/>
    </source>
</evidence>
<dbReference type="NCBIfam" id="TIGR02433">
    <property type="entry name" value="lysidine_TilS_C"/>
    <property type="match status" value="1"/>
</dbReference>
<dbReference type="EMBL" id="SNXS01000001">
    <property type="protein sequence ID" value="TDP74447.1"/>
    <property type="molecule type" value="Genomic_DNA"/>
</dbReference>
<keyword evidence="4 8" id="KW-0819">tRNA processing</keyword>
<dbReference type="Gene3D" id="3.40.50.620">
    <property type="entry name" value="HUPs"/>
    <property type="match status" value="1"/>
</dbReference>
<dbReference type="FunCoup" id="A0A4R6QSW0">
    <property type="interactions" value="341"/>
</dbReference>
<dbReference type="SUPFAM" id="SSF56037">
    <property type="entry name" value="PheT/TilS domain"/>
    <property type="match status" value="1"/>
</dbReference>
<evidence type="ECO:0000256" key="5">
    <source>
        <dbReference type="ARBA" id="ARBA00022741"/>
    </source>
</evidence>
<dbReference type="PANTHER" id="PTHR43033:SF1">
    <property type="entry name" value="TRNA(ILE)-LYSIDINE SYNTHASE-RELATED"/>
    <property type="match status" value="1"/>
</dbReference>
<dbReference type="SUPFAM" id="SSF82829">
    <property type="entry name" value="MesJ substrate recognition domain-like"/>
    <property type="match status" value="1"/>
</dbReference>
<dbReference type="InterPro" id="IPR015262">
    <property type="entry name" value="tRNA_Ile_lys_synt_subst-bd"/>
</dbReference>
<dbReference type="CDD" id="cd01992">
    <property type="entry name" value="TilS_N"/>
    <property type="match status" value="1"/>
</dbReference>
<feature type="binding site" evidence="8">
    <location>
        <begin position="8"/>
        <end position="13"/>
    </location>
    <ligand>
        <name>ATP</name>
        <dbReference type="ChEBI" id="CHEBI:30616"/>
    </ligand>
</feature>
<dbReference type="InParanoid" id="A0A4R6QSW0"/>
<dbReference type="Gene3D" id="1.20.59.20">
    <property type="match status" value="1"/>
</dbReference>
<accession>A0A4R6QSW0</accession>
<dbReference type="PANTHER" id="PTHR43033">
    <property type="entry name" value="TRNA(ILE)-LYSIDINE SYNTHASE-RELATED"/>
    <property type="match status" value="1"/>
</dbReference>
<organism evidence="10 11">
    <name type="scientific">Roseateles toxinivorans</name>
    <dbReference type="NCBI Taxonomy" id="270368"/>
    <lineage>
        <taxon>Bacteria</taxon>
        <taxon>Pseudomonadati</taxon>
        <taxon>Pseudomonadota</taxon>
        <taxon>Betaproteobacteria</taxon>
        <taxon>Burkholderiales</taxon>
        <taxon>Sphaerotilaceae</taxon>
        <taxon>Roseateles</taxon>
    </lineage>
</organism>
<comment type="function">
    <text evidence="8">Ligates lysine onto the cytidine present at position 34 of the AUA codon-specific tRNA(Ile) that contains the anticodon CAU, in an ATP-dependent manner. Cytidine is converted to lysidine, thus changing the amino acid specificity of the tRNA from methionine to isoleucine.</text>
</comment>
<evidence type="ECO:0000256" key="4">
    <source>
        <dbReference type="ARBA" id="ARBA00022694"/>
    </source>
</evidence>
<evidence type="ECO:0000256" key="3">
    <source>
        <dbReference type="ARBA" id="ARBA00022598"/>
    </source>
</evidence>
<evidence type="ECO:0000256" key="2">
    <source>
        <dbReference type="ARBA" id="ARBA00022490"/>
    </source>
</evidence>
<evidence type="ECO:0000259" key="9">
    <source>
        <dbReference type="SMART" id="SM00977"/>
    </source>
</evidence>
<comment type="caution">
    <text evidence="10">The sequence shown here is derived from an EMBL/GenBank/DDBJ whole genome shotgun (WGS) entry which is preliminary data.</text>
</comment>
<dbReference type="SMART" id="SM00977">
    <property type="entry name" value="TilS_C"/>
    <property type="match status" value="1"/>
</dbReference>
<dbReference type="SUPFAM" id="SSF52402">
    <property type="entry name" value="Adenine nucleotide alpha hydrolases-like"/>
    <property type="match status" value="1"/>
</dbReference>
<evidence type="ECO:0000313" key="10">
    <source>
        <dbReference type="EMBL" id="TDP74447.1"/>
    </source>
</evidence>
<keyword evidence="2 8" id="KW-0963">Cytoplasm</keyword>
<dbReference type="Pfam" id="PF11734">
    <property type="entry name" value="TilS_C"/>
    <property type="match status" value="1"/>
</dbReference>
<keyword evidence="3 8" id="KW-0436">Ligase</keyword>